<dbReference type="PROSITE" id="PS50090">
    <property type="entry name" value="MYB_LIKE"/>
    <property type="match status" value="2"/>
</dbReference>
<dbReference type="Gene3D" id="1.10.10.60">
    <property type="entry name" value="Homeodomain-like"/>
    <property type="match status" value="2"/>
</dbReference>
<dbReference type="CDD" id="cd00167">
    <property type="entry name" value="SANT"/>
    <property type="match status" value="1"/>
</dbReference>
<comment type="similarity">
    <text evidence="1">Belongs to the CEF1 family.</text>
</comment>
<feature type="domain" description="HTH myb-type" evidence="11">
    <location>
        <begin position="61"/>
        <end position="115"/>
    </location>
</feature>
<feature type="region of interest" description="Disordered" evidence="9">
    <location>
        <begin position="397"/>
        <end position="445"/>
    </location>
</feature>
<dbReference type="EMBL" id="AUPL01006489">
    <property type="protein sequence ID" value="ESL05847.1"/>
    <property type="molecule type" value="Genomic_DNA"/>
</dbReference>
<keyword evidence="13" id="KW-1185">Reference proteome</keyword>
<dbReference type="InterPro" id="IPR017930">
    <property type="entry name" value="Myb_dom"/>
</dbReference>
<sequence>MSRIRFKGGAWTNSEDEVLRASLTVYGLRNWERVASMLVRKTAAQCRERWESYLDPHLHIREAWTAEEEEQLVQLQSLFPSQWNLIARELRRRGGLNRPAWLCEEHYHTLLDALEYERQQRESGSGRRNESLTLEDFLAERRRHRAYHQGHETREARSDAVNSDVFEKEMVEFAVSRLANQDGKKGLRKERKKQLQHTSFLAKLQSNREAIESGTLTTKAKKRMERAMLEDRAGPSGTRLQDGTREDDADSDSGDVSKDGAQRGQESAFRPIDLGADKQEAGIQAKQRVLVKNLAADTGRLQHEAAVSEGINVDLLRLASGVSGSSETHRLEGKKGIPPTASESSAAPGGSLSTAALDSLFASLPDAVAPKQSSVVAVSVPVDDLFGALPAPLLGSSTSTGEVATAKAAPAEAEAMAEEEEGETEEEPEVSYAVSSGRHSPASSNALVFSSEEGQMWLRRAKRLVSVEAERAFLNRKRVRHDILSPTGRSQAVTHAGDEKRTAAGEDVEEARDDNESRSRIVRALVVQQLPTTARDLLDAARALDETLAKKLKLGSAGEAGTATEKNAEEDDVGARLAACVAAVQQESGAEFWKDVGATEATVQLEKRVRHQREQVAAAAAKDTAALQRIERIVRICFAGDGQHMRGDDFMHRARVYWGSKLEDAQRELAFYSNLREAERQEIQRRLQEATSRLADIEQKEQTLQERYRSMRLTQ</sequence>
<evidence type="ECO:0000256" key="8">
    <source>
        <dbReference type="SAM" id="Coils"/>
    </source>
</evidence>
<evidence type="ECO:0000256" key="3">
    <source>
        <dbReference type="ARBA" id="ARBA00022728"/>
    </source>
</evidence>
<dbReference type="VEuPathDB" id="TriTrypDB:TRSC58_06489"/>
<evidence type="ECO:0000256" key="9">
    <source>
        <dbReference type="SAM" id="MobiDB-lite"/>
    </source>
</evidence>
<evidence type="ECO:0000256" key="2">
    <source>
        <dbReference type="ARBA" id="ARBA00022664"/>
    </source>
</evidence>
<dbReference type="InterPro" id="IPR047242">
    <property type="entry name" value="CDC5L/Cef1"/>
</dbReference>
<feature type="domain" description="HTH myb-type" evidence="11">
    <location>
        <begin position="3"/>
        <end position="58"/>
    </location>
</feature>
<evidence type="ECO:0000313" key="13">
    <source>
        <dbReference type="Proteomes" id="UP000031737"/>
    </source>
</evidence>
<keyword evidence="5" id="KW-0238">DNA-binding</keyword>
<feature type="compositionally biased region" description="Acidic residues" evidence="9">
    <location>
        <begin position="415"/>
        <end position="429"/>
    </location>
</feature>
<reference evidence="12 13" key="1">
    <citation type="submission" date="2013-07" db="EMBL/GenBank/DDBJ databases">
        <authorList>
            <person name="Stoco P.H."/>
            <person name="Wagner G."/>
            <person name="Gerber A."/>
            <person name="Zaha A."/>
            <person name="Thompson C."/>
            <person name="Bartholomeu D.C."/>
            <person name="Luckemeyer D.D."/>
            <person name="Bahia D."/>
            <person name="Loreto E."/>
            <person name="Prestes E.B."/>
            <person name="Lima F.M."/>
            <person name="Rodrigues-Luiz G."/>
            <person name="Vallejo G.A."/>
            <person name="Filho J.F."/>
            <person name="Monteiro K.M."/>
            <person name="Tyler K.M."/>
            <person name="de Almeida L.G."/>
            <person name="Ortiz M.F."/>
            <person name="Siervo M.A."/>
            <person name="de Moraes M.H."/>
            <person name="Cunha O.L."/>
            <person name="Mendonca-Neto R."/>
            <person name="Silva R."/>
            <person name="Teixeira S.M."/>
            <person name="Murta S.M."/>
            <person name="Sincero T.C."/>
            <person name="Mendes T.A."/>
            <person name="Urmenyi T.P."/>
            <person name="Silva V.G."/>
            <person name="da Rocha W.D."/>
            <person name="Andersson B."/>
            <person name="Romanha A.J."/>
            <person name="Steindel M."/>
            <person name="de Vasconcelos A.T."/>
            <person name="Grisard E.C."/>
        </authorList>
    </citation>
    <scope>NUCLEOTIDE SEQUENCE [LARGE SCALE GENOMIC DNA]</scope>
    <source>
        <strain evidence="12 13">SC58</strain>
    </source>
</reference>
<dbReference type="OrthoDB" id="1410009at2759"/>
<protein>
    <recommendedName>
        <fullName evidence="14">Cell division control protein</fullName>
    </recommendedName>
</protein>
<evidence type="ECO:0000256" key="7">
    <source>
        <dbReference type="ARBA" id="ARBA00023242"/>
    </source>
</evidence>
<evidence type="ECO:0000313" key="12">
    <source>
        <dbReference type="EMBL" id="ESL05847.1"/>
    </source>
</evidence>
<evidence type="ECO:0000259" key="10">
    <source>
        <dbReference type="PROSITE" id="PS50090"/>
    </source>
</evidence>
<dbReference type="GO" id="GO:0005681">
    <property type="term" value="C:spliceosomal complex"/>
    <property type="evidence" value="ECO:0007669"/>
    <property type="project" value="UniProtKB-KW"/>
</dbReference>
<feature type="coiled-coil region" evidence="8">
    <location>
        <begin position="662"/>
        <end position="714"/>
    </location>
</feature>
<feature type="compositionally biased region" description="Low complexity" evidence="9">
    <location>
        <begin position="401"/>
        <end position="414"/>
    </location>
</feature>
<dbReference type="InterPro" id="IPR009057">
    <property type="entry name" value="Homeodomain-like_sf"/>
</dbReference>
<dbReference type="SUPFAM" id="SSF46689">
    <property type="entry name" value="Homeodomain-like"/>
    <property type="match status" value="1"/>
</dbReference>
<evidence type="ECO:0008006" key="14">
    <source>
        <dbReference type="Google" id="ProtNLM"/>
    </source>
</evidence>
<evidence type="ECO:0000256" key="4">
    <source>
        <dbReference type="ARBA" id="ARBA00022737"/>
    </source>
</evidence>
<keyword evidence="6" id="KW-0508">mRNA splicing</keyword>
<keyword evidence="7" id="KW-0539">Nucleus</keyword>
<dbReference type="GO" id="GO:0003677">
    <property type="term" value="F:DNA binding"/>
    <property type="evidence" value="ECO:0007669"/>
    <property type="project" value="UniProtKB-KW"/>
</dbReference>
<dbReference type="PANTHER" id="PTHR45885">
    <property type="entry name" value="CELL DIVISION CYCLE 5-LIKE PROTEIN"/>
    <property type="match status" value="1"/>
</dbReference>
<evidence type="ECO:0000256" key="6">
    <source>
        <dbReference type="ARBA" id="ARBA00023187"/>
    </source>
</evidence>
<feature type="region of interest" description="Disordered" evidence="9">
    <location>
        <begin position="485"/>
        <end position="516"/>
    </location>
</feature>
<dbReference type="GO" id="GO:0000398">
    <property type="term" value="P:mRNA splicing, via spliceosome"/>
    <property type="evidence" value="ECO:0007669"/>
    <property type="project" value="InterPro"/>
</dbReference>
<name>A0A061IXT5_TRYRA</name>
<comment type="caution">
    <text evidence="12">The sequence shown here is derived from an EMBL/GenBank/DDBJ whole genome shotgun (WGS) entry which is preliminary data.</text>
</comment>
<feature type="compositionally biased region" description="Polar residues" evidence="9">
    <location>
        <begin position="341"/>
        <end position="350"/>
    </location>
</feature>
<dbReference type="PANTHER" id="PTHR45885:SF1">
    <property type="entry name" value="CELL DIVISION CYCLE 5-LIKE PROTEIN"/>
    <property type="match status" value="1"/>
</dbReference>
<keyword evidence="2" id="KW-0507">mRNA processing</keyword>
<feature type="domain" description="Myb-like" evidence="10">
    <location>
        <begin position="3"/>
        <end position="54"/>
    </location>
</feature>
<dbReference type="AlphaFoldDB" id="A0A061IXT5"/>
<dbReference type="InterPro" id="IPR001005">
    <property type="entry name" value="SANT/Myb"/>
</dbReference>
<dbReference type="PROSITE" id="PS51294">
    <property type="entry name" value="HTH_MYB"/>
    <property type="match status" value="2"/>
</dbReference>
<evidence type="ECO:0000256" key="1">
    <source>
        <dbReference type="ARBA" id="ARBA00010506"/>
    </source>
</evidence>
<dbReference type="SMART" id="SM00717">
    <property type="entry name" value="SANT"/>
    <property type="match status" value="2"/>
</dbReference>
<organism evidence="12 13">
    <name type="scientific">Trypanosoma rangeli SC58</name>
    <dbReference type="NCBI Taxonomy" id="429131"/>
    <lineage>
        <taxon>Eukaryota</taxon>
        <taxon>Discoba</taxon>
        <taxon>Euglenozoa</taxon>
        <taxon>Kinetoplastea</taxon>
        <taxon>Metakinetoplastina</taxon>
        <taxon>Trypanosomatida</taxon>
        <taxon>Trypanosomatidae</taxon>
        <taxon>Trypanosoma</taxon>
        <taxon>Herpetosoma</taxon>
    </lineage>
</organism>
<keyword evidence="4" id="KW-0677">Repeat</keyword>
<feature type="region of interest" description="Disordered" evidence="9">
    <location>
        <begin position="322"/>
        <end position="350"/>
    </location>
</feature>
<dbReference type="GO" id="GO:0000974">
    <property type="term" value="C:Prp19 complex"/>
    <property type="evidence" value="ECO:0007669"/>
    <property type="project" value="InterPro"/>
</dbReference>
<feature type="region of interest" description="Disordered" evidence="9">
    <location>
        <begin position="227"/>
        <end position="274"/>
    </location>
</feature>
<keyword evidence="3" id="KW-0747">Spliceosome</keyword>
<dbReference type="Pfam" id="PF00249">
    <property type="entry name" value="Myb_DNA-binding"/>
    <property type="match status" value="2"/>
</dbReference>
<feature type="compositionally biased region" description="Polar residues" evidence="9">
    <location>
        <begin position="433"/>
        <end position="445"/>
    </location>
</feature>
<evidence type="ECO:0000259" key="11">
    <source>
        <dbReference type="PROSITE" id="PS51294"/>
    </source>
</evidence>
<proteinExistence type="inferred from homology"/>
<dbReference type="Proteomes" id="UP000031737">
    <property type="component" value="Unassembled WGS sequence"/>
</dbReference>
<accession>A0A061IXT5</accession>
<gene>
    <name evidence="12" type="ORF">TRSC58_06489</name>
</gene>
<feature type="domain" description="Myb-like" evidence="10">
    <location>
        <begin position="61"/>
        <end position="111"/>
    </location>
</feature>
<keyword evidence="8" id="KW-0175">Coiled coil</keyword>
<evidence type="ECO:0000256" key="5">
    <source>
        <dbReference type="ARBA" id="ARBA00023125"/>
    </source>
</evidence>